<feature type="chain" id="PRO_5028010657" evidence="2">
    <location>
        <begin position="24"/>
        <end position="225"/>
    </location>
</feature>
<protein>
    <submittedName>
        <fullName evidence="3">Outer membrane lipoprotein carrier protein LolA</fullName>
    </submittedName>
</protein>
<name>A0A7C5M049_9PROT</name>
<dbReference type="Pfam" id="PF03548">
    <property type="entry name" value="LolA"/>
    <property type="match status" value="1"/>
</dbReference>
<keyword evidence="1 2" id="KW-0732">Signal</keyword>
<dbReference type="Gene3D" id="2.50.20.10">
    <property type="entry name" value="Lipoprotein localisation LolA/LolB/LppX"/>
    <property type="match status" value="1"/>
</dbReference>
<feature type="signal peptide" evidence="2">
    <location>
        <begin position="1"/>
        <end position="23"/>
    </location>
</feature>
<dbReference type="EMBL" id="DRMJ01000093">
    <property type="protein sequence ID" value="HHL42351.1"/>
    <property type="molecule type" value="Genomic_DNA"/>
</dbReference>
<comment type="caution">
    <text evidence="3">The sequence shown here is derived from an EMBL/GenBank/DDBJ whole genome shotgun (WGS) entry which is preliminary data.</text>
</comment>
<dbReference type="Proteomes" id="UP000885830">
    <property type="component" value="Unassembled WGS sequence"/>
</dbReference>
<keyword evidence="3" id="KW-0449">Lipoprotein</keyword>
<dbReference type="InterPro" id="IPR004564">
    <property type="entry name" value="OM_lipoprot_carrier_LolA-like"/>
</dbReference>
<dbReference type="PANTHER" id="PTHR35869:SF1">
    <property type="entry name" value="OUTER-MEMBRANE LIPOPROTEIN CARRIER PROTEIN"/>
    <property type="match status" value="1"/>
</dbReference>
<dbReference type="AlphaFoldDB" id="A0A7C5M049"/>
<evidence type="ECO:0000313" key="3">
    <source>
        <dbReference type="EMBL" id="HHL42351.1"/>
    </source>
</evidence>
<dbReference type="PANTHER" id="PTHR35869">
    <property type="entry name" value="OUTER-MEMBRANE LIPOPROTEIN CARRIER PROTEIN"/>
    <property type="match status" value="1"/>
</dbReference>
<proteinExistence type="predicted"/>
<sequence length="225" mass="25351">MKNNWIKTIVMASLSMGAVAATAQVQPQSRQSAPVAQRLPAFTHPQTVSQDLARIDAALNNTVSFSGRFAQYGSDGSFSQGRIYLKRPGKIRFEYDPPEALLMVSDGVTLTQIDKRLETKDRVPLKSTPLAFFLANNIKLEDDVEVISLQKTPMALSLTARDGSGQMDGTITMVFDPQNLALKEWIIHDGFGQQTRVILSELRYNEKLNPRLFVLRDDRRRDRRR</sequence>
<reference evidence="3" key="1">
    <citation type="journal article" date="2020" name="mSystems">
        <title>Genome- and Community-Level Interaction Insights into Carbon Utilization and Element Cycling Functions of Hydrothermarchaeota in Hydrothermal Sediment.</title>
        <authorList>
            <person name="Zhou Z."/>
            <person name="Liu Y."/>
            <person name="Xu W."/>
            <person name="Pan J."/>
            <person name="Luo Z.H."/>
            <person name="Li M."/>
        </authorList>
    </citation>
    <scope>NUCLEOTIDE SEQUENCE [LARGE SCALE GENOMIC DNA]</scope>
    <source>
        <strain evidence="3">HyVt-485</strain>
    </source>
</reference>
<evidence type="ECO:0000256" key="1">
    <source>
        <dbReference type="ARBA" id="ARBA00022729"/>
    </source>
</evidence>
<organism evidence="3">
    <name type="scientific">Hellea balneolensis</name>
    <dbReference type="NCBI Taxonomy" id="287478"/>
    <lineage>
        <taxon>Bacteria</taxon>
        <taxon>Pseudomonadati</taxon>
        <taxon>Pseudomonadota</taxon>
        <taxon>Alphaproteobacteria</taxon>
        <taxon>Maricaulales</taxon>
        <taxon>Robiginitomaculaceae</taxon>
        <taxon>Hellea</taxon>
    </lineage>
</organism>
<dbReference type="SUPFAM" id="SSF89392">
    <property type="entry name" value="Prokaryotic lipoproteins and lipoprotein localization factors"/>
    <property type="match status" value="1"/>
</dbReference>
<accession>A0A7C5M049</accession>
<dbReference type="CDD" id="cd16325">
    <property type="entry name" value="LolA"/>
    <property type="match status" value="1"/>
</dbReference>
<evidence type="ECO:0000256" key="2">
    <source>
        <dbReference type="SAM" id="SignalP"/>
    </source>
</evidence>
<dbReference type="InterPro" id="IPR029046">
    <property type="entry name" value="LolA/LolB/LppX"/>
</dbReference>
<gene>
    <name evidence="3" type="ORF">ENJ42_01930</name>
</gene>